<reference evidence="2 3" key="1">
    <citation type="submission" date="2018-11" db="EMBL/GenBank/DDBJ databases">
        <authorList>
            <consortium name="Pathogen Informatics"/>
        </authorList>
    </citation>
    <scope>NUCLEOTIDE SEQUENCE [LARGE SCALE GENOMIC DNA]</scope>
</reference>
<feature type="region of interest" description="Disordered" evidence="1">
    <location>
        <begin position="278"/>
        <end position="301"/>
    </location>
</feature>
<dbReference type="AlphaFoldDB" id="A0A3P7I6N7"/>
<dbReference type="Proteomes" id="UP000270094">
    <property type="component" value="Unassembled WGS sequence"/>
</dbReference>
<evidence type="ECO:0000313" key="3">
    <source>
        <dbReference type="Proteomes" id="UP000270094"/>
    </source>
</evidence>
<evidence type="ECO:0000313" key="2">
    <source>
        <dbReference type="EMBL" id="VDM68500.1"/>
    </source>
</evidence>
<dbReference type="EMBL" id="UYYB01009013">
    <property type="protein sequence ID" value="VDM68500.1"/>
    <property type="molecule type" value="Genomic_DNA"/>
</dbReference>
<gene>
    <name evidence="2" type="ORF">SVUK_LOCUS3498</name>
</gene>
<keyword evidence="3" id="KW-1185">Reference proteome</keyword>
<proteinExistence type="predicted"/>
<sequence>MSKKCNLVISVTEPNSTLKSPQWNIIELRRHYMNASLMEFVRSEVASRVQYFRNAGMLDMSDPVLEMKLTGITNFLMAEIQCAKLDRYIRIAEVTERKNDPISKPLIAVQNCTRQWKMEGPDPFVTIALQEMVANYQPKECSSSFQAFAALYRYVLTRITEPPQKIQEYAVRINGRCGRNENLLGLPACIENLLLDFGEDMIGYGQNELKAGVVINPMQSSFFMRLGNTHEERECALQQLTQERVVFRKELFKGLQLALRDVRSYTYDVQRKQWMPSARKAKRSRMDSTGEGNEDPATFMP</sequence>
<accession>A0A3P7I6N7</accession>
<dbReference type="OrthoDB" id="5860674at2759"/>
<organism evidence="2 3">
    <name type="scientific">Strongylus vulgaris</name>
    <name type="common">Blood worm</name>
    <dbReference type="NCBI Taxonomy" id="40348"/>
    <lineage>
        <taxon>Eukaryota</taxon>
        <taxon>Metazoa</taxon>
        <taxon>Ecdysozoa</taxon>
        <taxon>Nematoda</taxon>
        <taxon>Chromadorea</taxon>
        <taxon>Rhabditida</taxon>
        <taxon>Rhabditina</taxon>
        <taxon>Rhabditomorpha</taxon>
        <taxon>Strongyloidea</taxon>
        <taxon>Strongylidae</taxon>
        <taxon>Strongylus</taxon>
    </lineage>
</organism>
<evidence type="ECO:0000256" key="1">
    <source>
        <dbReference type="SAM" id="MobiDB-lite"/>
    </source>
</evidence>
<name>A0A3P7I6N7_STRVU</name>
<protein>
    <submittedName>
        <fullName evidence="2">Uncharacterized protein</fullName>
    </submittedName>
</protein>